<evidence type="ECO:0000313" key="3">
    <source>
        <dbReference type="Proteomes" id="UP000001542"/>
    </source>
</evidence>
<organism evidence="2 3">
    <name type="scientific">Trichomonas vaginalis (strain ATCC PRA-98 / G3)</name>
    <dbReference type="NCBI Taxonomy" id="412133"/>
    <lineage>
        <taxon>Eukaryota</taxon>
        <taxon>Metamonada</taxon>
        <taxon>Parabasalia</taxon>
        <taxon>Trichomonadida</taxon>
        <taxon>Trichomonadidae</taxon>
        <taxon>Trichomonas</taxon>
    </lineage>
</organism>
<feature type="domain" description="Trafficking protein particle complex subunit 11 C-terminal" evidence="1">
    <location>
        <begin position="495"/>
        <end position="550"/>
    </location>
</feature>
<name>A2EKE8_TRIV3</name>
<dbReference type="Pfam" id="PF12742">
    <property type="entry name" value="Gryzun-like"/>
    <property type="match status" value="1"/>
</dbReference>
<dbReference type="VEuPathDB" id="TrichDB:TVAGG3_0979860"/>
<reference evidence="2" key="2">
    <citation type="journal article" date="2007" name="Science">
        <title>Draft genome sequence of the sexually transmitted pathogen Trichomonas vaginalis.</title>
        <authorList>
            <person name="Carlton J.M."/>
            <person name="Hirt R.P."/>
            <person name="Silva J.C."/>
            <person name="Delcher A.L."/>
            <person name="Schatz M."/>
            <person name="Zhao Q."/>
            <person name="Wortman J.R."/>
            <person name="Bidwell S.L."/>
            <person name="Alsmark U.C.M."/>
            <person name="Besteiro S."/>
            <person name="Sicheritz-Ponten T."/>
            <person name="Noel C.J."/>
            <person name="Dacks J.B."/>
            <person name="Foster P.G."/>
            <person name="Simillion C."/>
            <person name="Van de Peer Y."/>
            <person name="Miranda-Saavedra D."/>
            <person name="Barton G.J."/>
            <person name="Westrop G.D."/>
            <person name="Mueller S."/>
            <person name="Dessi D."/>
            <person name="Fiori P.L."/>
            <person name="Ren Q."/>
            <person name="Paulsen I."/>
            <person name="Zhang H."/>
            <person name="Bastida-Corcuera F.D."/>
            <person name="Simoes-Barbosa A."/>
            <person name="Brown M.T."/>
            <person name="Hayes R.D."/>
            <person name="Mukherjee M."/>
            <person name="Okumura C.Y."/>
            <person name="Schneider R."/>
            <person name="Smith A.J."/>
            <person name="Vanacova S."/>
            <person name="Villalvazo M."/>
            <person name="Haas B.J."/>
            <person name="Pertea M."/>
            <person name="Feldblyum T.V."/>
            <person name="Utterback T.R."/>
            <person name="Shu C.L."/>
            <person name="Osoegawa K."/>
            <person name="de Jong P.J."/>
            <person name="Hrdy I."/>
            <person name="Horvathova L."/>
            <person name="Zubacova Z."/>
            <person name="Dolezal P."/>
            <person name="Malik S.B."/>
            <person name="Logsdon J.M. Jr."/>
            <person name="Henze K."/>
            <person name="Gupta A."/>
            <person name="Wang C.C."/>
            <person name="Dunne R.L."/>
            <person name="Upcroft J.A."/>
            <person name="Upcroft P."/>
            <person name="White O."/>
            <person name="Salzberg S.L."/>
            <person name="Tang P."/>
            <person name="Chiu C.-H."/>
            <person name="Lee Y.-S."/>
            <person name="Embley T.M."/>
            <person name="Coombs G.H."/>
            <person name="Mottram J.C."/>
            <person name="Tachezy J."/>
            <person name="Fraser-Liggett C.M."/>
            <person name="Johnson P.J."/>
        </authorList>
    </citation>
    <scope>NUCLEOTIDE SEQUENCE [LARGE SCALE GENOMIC DNA]</scope>
    <source>
        <strain evidence="2">G3</strain>
    </source>
</reference>
<dbReference type="PANTHER" id="PTHR14374:SF0">
    <property type="entry name" value="TRAFFICKING PROTEIN PARTICLE COMPLEX SUBUNIT 11"/>
    <property type="match status" value="1"/>
</dbReference>
<evidence type="ECO:0000259" key="1">
    <source>
        <dbReference type="Pfam" id="PF12742"/>
    </source>
</evidence>
<evidence type="ECO:0000313" key="2">
    <source>
        <dbReference type="EMBL" id="EAY06856.1"/>
    </source>
</evidence>
<dbReference type="Proteomes" id="UP000001542">
    <property type="component" value="Unassembled WGS sequence"/>
</dbReference>
<sequence>MNNSQVLEYVNGIKAEINSGNTSSALNMALSTESPDFGHFYSLECDFCQQIVKLAYEFNIIEQFLRYSMKCFSKNLVKYLPKSYFSEWRKSFYNLLVDPKLNDSEYPSIPVVPNYEPFINIKYKFNKETFYADEPITISFSFDSYISEPMQEISIKILLASENNPNEEIFVLENVDFQPLGRLTKTITIDPHPRASKLQIKEIFFIMDKFIFKYPQKNNPSVEIEPYESYVDVQIDQPPKGIVDIPIPIKIKYKSGTSFDYNLIFVWSFKESSRDFQISSSPTMKTQVNPSIEIKAPNTEYEKIIYITAKNQISTIMEFDFRVSKSNNPTKFKKFIDICALLPFKNSIKIYNSFRNKIDGNLTTNEEYKVWAKFKYLLPWKCSIESVLIHPIKEQGESFQIGEFNSTFPISIEQKEKFAGNFSMIFDNPLEDKMIGFIDISYKIENLDFPDLLHFSLMLPKATVVSREIEVKTDFPLQTSQYIETEFSIEITSHAKTPLDLFMLVGESKNFFIKGPNLLPISLLPGEEEIIEFSFYAINHGLLYFPKIFIAENIGQRCVWEIEPSLFVSN</sequence>
<gene>
    <name evidence="2" type="ORF">TVAG_340340</name>
</gene>
<reference evidence="2" key="1">
    <citation type="submission" date="2006-10" db="EMBL/GenBank/DDBJ databases">
        <authorList>
            <person name="Amadeo P."/>
            <person name="Zhao Q."/>
            <person name="Wortman J."/>
            <person name="Fraser-Liggett C."/>
            <person name="Carlton J."/>
        </authorList>
    </citation>
    <scope>NUCLEOTIDE SEQUENCE</scope>
    <source>
        <strain evidence="2">G3</strain>
    </source>
</reference>
<dbReference type="EMBL" id="DS113413">
    <property type="protein sequence ID" value="EAY06856.1"/>
    <property type="molecule type" value="Genomic_DNA"/>
</dbReference>
<dbReference type="KEGG" id="tva:4764736"/>
<dbReference type="VEuPathDB" id="TrichDB:TVAG_340340"/>
<dbReference type="InterPro" id="IPR025876">
    <property type="entry name" value="TRAPPC11_C"/>
</dbReference>
<accession>A2EKE8</accession>
<dbReference type="PANTHER" id="PTHR14374">
    <property type="entry name" value="FOIE GRAS"/>
    <property type="match status" value="1"/>
</dbReference>
<proteinExistence type="predicted"/>
<dbReference type="InParanoid" id="A2EKE8"/>
<dbReference type="RefSeq" id="XP_001319079.1">
    <property type="nucleotide sequence ID" value="XM_001319044.1"/>
</dbReference>
<dbReference type="AlphaFoldDB" id="A2EKE8"/>
<protein>
    <recommendedName>
        <fullName evidence="1">Trafficking protein particle complex subunit 11 C-terminal domain-containing protein</fullName>
    </recommendedName>
</protein>
<keyword evidence="3" id="KW-1185">Reference proteome</keyword>